<dbReference type="eggNOG" id="ENOG502QXGR">
    <property type="taxonomic scope" value="Eukaryota"/>
</dbReference>
<organism evidence="4 5">
    <name type="scientific">Pyronema omphalodes (strain CBS 100304)</name>
    <name type="common">Pyronema confluens</name>
    <dbReference type="NCBI Taxonomy" id="1076935"/>
    <lineage>
        <taxon>Eukaryota</taxon>
        <taxon>Fungi</taxon>
        <taxon>Dikarya</taxon>
        <taxon>Ascomycota</taxon>
        <taxon>Pezizomycotina</taxon>
        <taxon>Pezizomycetes</taxon>
        <taxon>Pezizales</taxon>
        <taxon>Pyronemataceae</taxon>
        <taxon>Pyronema</taxon>
    </lineage>
</organism>
<feature type="region of interest" description="Disordered" evidence="1">
    <location>
        <begin position="1"/>
        <end position="66"/>
    </location>
</feature>
<sequence length="766" mass="84427">MASSSDSSRPDSEKMAPGGEEISGMGVGAEPREPGEPGRSGQPEQFAVPEPAEKSEESEESEKVHHQAFSISQLSTYSVTIYPSCAAIVRDLEKIEIKPGRTEITLLNLTPLADPNSLKIEGHGTSAVVTDITIDLIPHRVSHTNASFDDSSDSDSSSSDEDSLQPAELKSITKEKLQLIKEINNHTVAQEVYNERLKYLQESMSRIASNAKTVPEEDLQRFGGMRMQIHEELQKTASMLEVAQKALFKVLKKEAKLLRRFDRSRAAARDARKQRRLERQDKKLEKKNQQLEIPENVYRVRITIEDVLVDAGAVVGVASFGKPRKRSQDIDDMAKVREKGPFLRISYITTGASWTPHYDLRLDTQSRSGLVTYRAQFSNRTGEVWRDAAVTLTTSQNNFSGVEDKVPWMSPWNVTFLSAASYNARDGGLYSAPEWYRLIQDPTNSEVMPTATAIAGPHQGGMPGEQAGMTSIPPSPSASVRPDMARYGTRKYLSASRSEKGYAEVSARPALGQHRASASSSSSSPISAASQTEIYDKLKFATANAESHGMTTTYELPGRRTITSSKLERRHVITEVPLDGVEFSHISVPKLRAAVFLKARIYNKSKVSLLSGKAGLTLDSSFLGSTVLPLCVPGNHVDVPLGIDESIQVYYAKPTKKSSSQGLMMMKEAVVNYSRSIRVHSARRGRVKLLVLDQIPVSDDERLRIGLLQPRGLRTEGDEVQVADGVVGLKENGELWWEAEMKEPGDAVLSIEYEARLPVGCKILAR</sequence>
<dbReference type="OMA" id="CRINNTK"/>
<evidence type="ECO:0000313" key="5">
    <source>
        <dbReference type="Proteomes" id="UP000018144"/>
    </source>
</evidence>
<dbReference type="OrthoDB" id="10068793at2759"/>
<protein>
    <submittedName>
        <fullName evidence="4">Similar to Protein F37C4.5 acc. no. O44400</fullName>
    </submittedName>
</protein>
<evidence type="ECO:0000259" key="2">
    <source>
        <dbReference type="Pfam" id="PF13598"/>
    </source>
</evidence>
<dbReference type="PANTHER" id="PTHR31005">
    <property type="entry name" value="DUF4139 DOMAIN-CONTAINING PROTEIN"/>
    <property type="match status" value="1"/>
</dbReference>
<reference evidence="4 5" key="1">
    <citation type="journal article" date="2013" name="PLoS Genet.">
        <title>The genome and development-dependent transcriptomes of Pyronema confluens: a window into fungal evolution.</title>
        <authorList>
            <person name="Traeger S."/>
            <person name="Altegoer F."/>
            <person name="Freitag M."/>
            <person name="Gabaldon T."/>
            <person name="Kempken F."/>
            <person name="Kumar A."/>
            <person name="Marcet-Houben M."/>
            <person name="Poggeler S."/>
            <person name="Stajich J.E."/>
            <person name="Nowrousian M."/>
        </authorList>
    </citation>
    <scope>NUCLEOTIDE SEQUENCE [LARGE SCALE GENOMIC DNA]</scope>
    <source>
        <strain evidence="5">CBS 100304</strain>
        <tissue evidence="4">Vegetative mycelium</tissue>
    </source>
</reference>
<dbReference type="AlphaFoldDB" id="U4KYB1"/>
<dbReference type="Pfam" id="PF13598">
    <property type="entry name" value="DUF4139"/>
    <property type="match status" value="1"/>
</dbReference>
<proteinExistence type="predicted"/>
<feature type="compositionally biased region" description="Acidic residues" evidence="1">
    <location>
        <begin position="150"/>
        <end position="163"/>
    </location>
</feature>
<dbReference type="Pfam" id="PF13600">
    <property type="entry name" value="DUF4140"/>
    <property type="match status" value="1"/>
</dbReference>
<evidence type="ECO:0000259" key="3">
    <source>
        <dbReference type="Pfam" id="PF13600"/>
    </source>
</evidence>
<name>U4KYB1_PYROM</name>
<dbReference type="InterPro" id="IPR025554">
    <property type="entry name" value="DUF4140"/>
</dbReference>
<keyword evidence="5" id="KW-1185">Reference proteome</keyword>
<dbReference type="Proteomes" id="UP000018144">
    <property type="component" value="Unassembled WGS sequence"/>
</dbReference>
<dbReference type="InterPro" id="IPR037291">
    <property type="entry name" value="DUF4139"/>
</dbReference>
<feature type="region of interest" description="Disordered" evidence="1">
    <location>
        <begin position="145"/>
        <end position="167"/>
    </location>
</feature>
<evidence type="ECO:0000313" key="4">
    <source>
        <dbReference type="EMBL" id="CCX04589.1"/>
    </source>
</evidence>
<dbReference type="PANTHER" id="PTHR31005:SF8">
    <property type="entry name" value="DUF4139 DOMAIN-CONTAINING PROTEIN"/>
    <property type="match status" value="1"/>
</dbReference>
<feature type="compositionally biased region" description="Basic and acidic residues" evidence="1">
    <location>
        <begin position="51"/>
        <end position="65"/>
    </location>
</feature>
<evidence type="ECO:0000256" key="1">
    <source>
        <dbReference type="SAM" id="MobiDB-lite"/>
    </source>
</evidence>
<gene>
    <name evidence="4" type="ORF">PCON_02771</name>
</gene>
<dbReference type="STRING" id="1076935.U4KYB1"/>
<accession>U4KYB1</accession>
<feature type="domain" description="DUF4139" evidence="2">
    <location>
        <begin position="343"/>
        <end position="758"/>
    </location>
</feature>
<feature type="domain" description="DUF4140" evidence="3">
    <location>
        <begin position="79"/>
        <end position="200"/>
    </location>
</feature>
<dbReference type="EMBL" id="HF935209">
    <property type="protein sequence ID" value="CCX04589.1"/>
    <property type="molecule type" value="Genomic_DNA"/>
</dbReference>
<dbReference type="InterPro" id="IPR011935">
    <property type="entry name" value="CHP02231"/>
</dbReference>